<evidence type="ECO:0000313" key="3">
    <source>
        <dbReference type="Proteomes" id="UP000059680"/>
    </source>
</evidence>
<keyword evidence="3" id="KW-1185">Reference proteome</keyword>
<dbReference type="InParanoid" id="A0A0P0W6F5"/>
<dbReference type="Gramene" id="Os04t0143566-00">
    <property type="protein sequence ID" value="Os04t0143566-00"/>
    <property type="gene ID" value="Os04g0143566"/>
</dbReference>
<accession>A0A0P0W6F5</accession>
<reference evidence="2 3" key="2">
    <citation type="journal article" date="2013" name="Plant Cell Physiol.">
        <title>Rice Annotation Project Database (RAP-DB): an integrative and interactive database for rice genomics.</title>
        <authorList>
            <person name="Sakai H."/>
            <person name="Lee S.S."/>
            <person name="Tanaka T."/>
            <person name="Numa H."/>
            <person name="Kim J."/>
            <person name="Kawahara Y."/>
            <person name="Wakimoto H."/>
            <person name="Yang C.C."/>
            <person name="Iwamoto M."/>
            <person name="Abe T."/>
            <person name="Yamada Y."/>
            <person name="Muto A."/>
            <person name="Inokuchi H."/>
            <person name="Ikemura T."/>
            <person name="Matsumoto T."/>
            <person name="Sasaki T."/>
            <person name="Itoh T."/>
        </authorList>
    </citation>
    <scope>NUCLEOTIDE SEQUENCE [LARGE SCALE GENOMIC DNA]</scope>
    <source>
        <strain evidence="3">cv. Nipponbare</strain>
    </source>
</reference>
<gene>
    <name evidence="2" type="ordered locus">Os04g0143566</name>
    <name evidence="2" type="ORF">OSNPB_040143566</name>
</gene>
<dbReference type="PaxDb" id="39947-A0A0P0W6F5"/>
<feature type="region of interest" description="Disordered" evidence="1">
    <location>
        <begin position="1"/>
        <end position="25"/>
    </location>
</feature>
<evidence type="ECO:0000256" key="1">
    <source>
        <dbReference type="SAM" id="MobiDB-lite"/>
    </source>
</evidence>
<organism evidence="2 3">
    <name type="scientific">Oryza sativa subsp. japonica</name>
    <name type="common">Rice</name>
    <dbReference type="NCBI Taxonomy" id="39947"/>
    <lineage>
        <taxon>Eukaryota</taxon>
        <taxon>Viridiplantae</taxon>
        <taxon>Streptophyta</taxon>
        <taxon>Embryophyta</taxon>
        <taxon>Tracheophyta</taxon>
        <taxon>Spermatophyta</taxon>
        <taxon>Magnoliopsida</taxon>
        <taxon>Liliopsida</taxon>
        <taxon>Poales</taxon>
        <taxon>Poaceae</taxon>
        <taxon>BOP clade</taxon>
        <taxon>Oryzoideae</taxon>
        <taxon>Oryzeae</taxon>
        <taxon>Oryzinae</taxon>
        <taxon>Oryza</taxon>
        <taxon>Oryza sativa</taxon>
    </lineage>
</organism>
<dbReference type="FunCoup" id="A0A0P0W6F5">
    <property type="interactions" value="331"/>
</dbReference>
<name>A0A0P0W6F5_ORYSJ</name>
<feature type="region of interest" description="Disordered" evidence="1">
    <location>
        <begin position="214"/>
        <end position="233"/>
    </location>
</feature>
<feature type="region of interest" description="Disordered" evidence="1">
    <location>
        <begin position="150"/>
        <end position="170"/>
    </location>
</feature>
<dbReference type="Proteomes" id="UP000059680">
    <property type="component" value="Chromosome 4"/>
</dbReference>
<proteinExistence type="predicted"/>
<reference evidence="3" key="1">
    <citation type="journal article" date="2005" name="Nature">
        <title>The map-based sequence of the rice genome.</title>
        <authorList>
            <consortium name="International rice genome sequencing project (IRGSP)"/>
            <person name="Matsumoto T."/>
            <person name="Wu J."/>
            <person name="Kanamori H."/>
            <person name="Katayose Y."/>
            <person name="Fujisawa M."/>
            <person name="Namiki N."/>
            <person name="Mizuno H."/>
            <person name="Yamamoto K."/>
            <person name="Antonio B.A."/>
            <person name="Baba T."/>
            <person name="Sakata K."/>
            <person name="Nagamura Y."/>
            <person name="Aoki H."/>
            <person name="Arikawa K."/>
            <person name="Arita K."/>
            <person name="Bito T."/>
            <person name="Chiden Y."/>
            <person name="Fujitsuka N."/>
            <person name="Fukunaka R."/>
            <person name="Hamada M."/>
            <person name="Harada C."/>
            <person name="Hayashi A."/>
            <person name="Hijishita S."/>
            <person name="Honda M."/>
            <person name="Hosokawa S."/>
            <person name="Ichikawa Y."/>
            <person name="Idonuma A."/>
            <person name="Iijima M."/>
            <person name="Ikeda M."/>
            <person name="Ikeno M."/>
            <person name="Ito K."/>
            <person name="Ito S."/>
            <person name="Ito T."/>
            <person name="Ito Y."/>
            <person name="Ito Y."/>
            <person name="Iwabuchi A."/>
            <person name="Kamiya K."/>
            <person name="Karasawa W."/>
            <person name="Kurita K."/>
            <person name="Katagiri S."/>
            <person name="Kikuta A."/>
            <person name="Kobayashi H."/>
            <person name="Kobayashi N."/>
            <person name="Machita K."/>
            <person name="Maehara T."/>
            <person name="Masukawa M."/>
            <person name="Mizubayashi T."/>
            <person name="Mukai Y."/>
            <person name="Nagasaki H."/>
            <person name="Nagata Y."/>
            <person name="Naito S."/>
            <person name="Nakashima M."/>
            <person name="Nakama Y."/>
            <person name="Nakamichi Y."/>
            <person name="Nakamura M."/>
            <person name="Meguro A."/>
            <person name="Negishi M."/>
            <person name="Ohta I."/>
            <person name="Ohta T."/>
            <person name="Okamoto M."/>
            <person name="Ono N."/>
            <person name="Saji S."/>
            <person name="Sakaguchi M."/>
            <person name="Sakai K."/>
            <person name="Shibata M."/>
            <person name="Shimokawa T."/>
            <person name="Song J."/>
            <person name="Takazaki Y."/>
            <person name="Terasawa K."/>
            <person name="Tsugane M."/>
            <person name="Tsuji K."/>
            <person name="Ueda S."/>
            <person name="Waki K."/>
            <person name="Yamagata H."/>
            <person name="Yamamoto M."/>
            <person name="Yamamoto S."/>
            <person name="Yamane H."/>
            <person name="Yoshiki S."/>
            <person name="Yoshihara R."/>
            <person name="Yukawa K."/>
            <person name="Zhong H."/>
            <person name="Yano M."/>
            <person name="Yuan Q."/>
            <person name="Ouyang S."/>
            <person name="Liu J."/>
            <person name="Jones K.M."/>
            <person name="Gansberger K."/>
            <person name="Moffat K."/>
            <person name="Hill J."/>
            <person name="Bera J."/>
            <person name="Fadrosh D."/>
            <person name="Jin S."/>
            <person name="Johri S."/>
            <person name="Kim M."/>
            <person name="Overton L."/>
            <person name="Reardon M."/>
            <person name="Tsitrin T."/>
            <person name="Vuong H."/>
            <person name="Weaver B."/>
            <person name="Ciecko A."/>
            <person name="Tallon L."/>
            <person name="Jackson J."/>
            <person name="Pai G."/>
            <person name="Aken S.V."/>
            <person name="Utterback T."/>
            <person name="Reidmuller S."/>
            <person name="Feldblyum T."/>
            <person name="Hsiao J."/>
            <person name="Zismann V."/>
            <person name="Iobst S."/>
            <person name="de Vazeille A.R."/>
            <person name="Buell C.R."/>
            <person name="Ying K."/>
            <person name="Li Y."/>
            <person name="Lu T."/>
            <person name="Huang Y."/>
            <person name="Zhao Q."/>
            <person name="Feng Q."/>
            <person name="Zhang L."/>
            <person name="Zhu J."/>
            <person name="Weng Q."/>
            <person name="Mu J."/>
            <person name="Lu Y."/>
            <person name="Fan D."/>
            <person name="Liu Y."/>
            <person name="Guan J."/>
            <person name="Zhang Y."/>
            <person name="Yu S."/>
            <person name="Liu X."/>
            <person name="Zhang Y."/>
            <person name="Hong G."/>
            <person name="Han B."/>
            <person name="Choisne N."/>
            <person name="Demange N."/>
            <person name="Orjeda G."/>
            <person name="Samain S."/>
            <person name="Cattolico L."/>
            <person name="Pelletier E."/>
            <person name="Couloux A."/>
            <person name="Segurens B."/>
            <person name="Wincker P."/>
            <person name="D'Hont A."/>
            <person name="Scarpelli C."/>
            <person name="Weissenbach J."/>
            <person name="Salanoubat M."/>
            <person name="Quetier F."/>
            <person name="Yu Y."/>
            <person name="Kim H.R."/>
            <person name="Rambo T."/>
            <person name="Currie J."/>
            <person name="Collura K."/>
            <person name="Luo M."/>
            <person name="Yang T."/>
            <person name="Ammiraju J.S.S."/>
            <person name="Engler F."/>
            <person name="Soderlund C."/>
            <person name="Wing R.A."/>
            <person name="Palmer L.E."/>
            <person name="de la Bastide M."/>
            <person name="Spiegel L."/>
            <person name="Nascimento L."/>
            <person name="Zutavern T."/>
            <person name="O'Shaughnessy A."/>
            <person name="Dike S."/>
            <person name="Dedhia N."/>
            <person name="Preston R."/>
            <person name="Balija V."/>
            <person name="McCombie W.R."/>
            <person name="Chow T."/>
            <person name="Chen H."/>
            <person name="Chung M."/>
            <person name="Chen C."/>
            <person name="Shaw J."/>
            <person name="Wu H."/>
            <person name="Hsiao K."/>
            <person name="Chao Y."/>
            <person name="Chu M."/>
            <person name="Cheng C."/>
            <person name="Hour A."/>
            <person name="Lee P."/>
            <person name="Lin S."/>
            <person name="Lin Y."/>
            <person name="Liou J."/>
            <person name="Liu S."/>
            <person name="Hsing Y."/>
            <person name="Raghuvanshi S."/>
            <person name="Mohanty A."/>
            <person name="Bharti A.K."/>
            <person name="Gaur A."/>
            <person name="Gupta V."/>
            <person name="Kumar D."/>
            <person name="Ravi V."/>
            <person name="Vij S."/>
            <person name="Kapur A."/>
            <person name="Khurana P."/>
            <person name="Khurana P."/>
            <person name="Khurana J.P."/>
            <person name="Tyagi A.K."/>
            <person name="Gaikwad K."/>
            <person name="Singh A."/>
            <person name="Dalal V."/>
            <person name="Srivastava S."/>
            <person name="Dixit A."/>
            <person name="Pal A.K."/>
            <person name="Ghazi I.A."/>
            <person name="Yadav M."/>
            <person name="Pandit A."/>
            <person name="Bhargava A."/>
            <person name="Sureshbabu K."/>
            <person name="Batra K."/>
            <person name="Sharma T.R."/>
            <person name="Mohapatra T."/>
            <person name="Singh N.K."/>
            <person name="Messing J."/>
            <person name="Nelson A.B."/>
            <person name="Fuks G."/>
            <person name="Kavchok S."/>
            <person name="Keizer G."/>
            <person name="Linton E."/>
            <person name="Llaca V."/>
            <person name="Song R."/>
            <person name="Tanyolac B."/>
            <person name="Young S."/>
            <person name="Ho-Il K."/>
            <person name="Hahn J.H."/>
            <person name="Sangsakoo G."/>
            <person name="Vanavichit A."/>
            <person name="de Mattos Luiz.A.T."/>
            <person name="Zimmer P.D."/>
            <person name="Malone G."/>
            <person name="Dellagostin O."/>
            <person name="de Oliveira A.C."/>
            <person name="Bevan M."/>
            <person name="Bancroft I."/>
            <person name="Minx P."/>
            <person name="Cordum H."/>
            <person name="Wilson R."/>
            <person name="Cheng Z."/>
            <person name="Jin W."/>
            <person name="Jiang J."/>
            <person name="Leong S.A."/>
            <person name="Iwama H."/>
            <person name="Gojobori T."/>
            <person name="Itoh T."/>
            <person name="Niimura Y."/>
            <person name="Fujii Y."/>
            <person name="Habara T."/>
            <person name="Sakai H."/>
            <person name="Sato Y."/>
            <person name="Wilson G."/>
            <person name="Kumar K."/>
            <person name="McCouch S."/>
            <person name="Juretic N."/>
            <person name="Hoen D."/>
            <person name="Wright S."/>
            <person name="Bruskiewich R."/>
            <person name="Bureau T."/>
            <person name="Miyao A."/>
            <person name="Hirochika H."/>
            <person name="Nishikawa T."/>
            <person name="Kadowaki K."/>
            <person name="Sugiura M."/>
            <person name="Burr B."/>
            <person name="Sasaki T."/>
        </authorList>
    </citation>
    <scope>NUCLEOTIDE SEQUENCE [LARGE SCALE GENOMIC DNA]</scope>
    <source>
        <strain evidence="3">cv. Nipponbare</strain>
    </source>
</reference>
<dbReference type="EMBL" id="AP014960">
    <property type="protein sequence ID" value="BAS87774.1"/>
    <property type="molecule type" value="Genomic_DNA"/>
</dbReference>
<protein>
    <submittedName>
        <fullName evidence="2">Os04g0143566 protein</fullName>
    </submittedName>
</protein>
<reference evidence="2 3" key="3">
    <citation type="journal article" date="2013" name="Rice">
        <title>Improvement of the Oryza sativa Nipponbare reference genome using next generation sequence and optical map data.</title>
        <authorList>
            <person name="Kawahara Y."/>
            <person name="de la Bastide M."/>
            <person name="Hamilton J.P."/>
            <person name="Kanamori H."/>
            <person name="McCombie W.R."/>
            <person name="Ouyang S."/>
            <person name="Schwartz D.C."/>
            <person name="Tanaka T."/>
            <person name="Wu J."/>
            <person name="Zhou S."/>
            <person name="Childs K.L."/>
            <person name="Davidson R.M."/>
            <person name="Lin H."/>
            <person name="Quesada-Ocampo L."/>
            <person name="Vaillancourt B."/>
            <person name="Sakai H."/>
            <person name="Lee S.S."/>
            <person name="Kim J."/>
            <person name="Numa H."/>
            <person name="Itoh T."/>
            <person name="Buell C.R."/>
            <person name="Matsumoto T."/>
        </authorList>
    </citation>
    <scope>NUCLEOTIDE SEQUENCE [LARGE SCALE GENOMIC DNA]</scope>
    <source>
        <strain evidence="3">cv. Nipponbare</strain>
    </source>
</reference>
<sequence>MPKGAVEAEMEHHQGTGGGQRRKDTDAVAMPRVDDASLGVHDVVQQGELHLEDNPRLVPTPLINCSFLVPGDINQRGLARAEIGMSLKQGIVRIFLAHCRWSGRISSSSLLAVSSLLLPLCLLLLLLLNCAPDGAQVPIVERPYPLPVLDNTDDEHQPRRGRKHSQAAAAAAAGRCDENGVAGGKDLGEESGQQQAQPELVVLDGVGADVIRATKVDQQQRRPERQQLLALPRHQRAVDGEVAEAI</sequence>
<feature type="compositionally biased region" description="Basic and acidic residues" evidence="1">
    <location>
        <begin position="214"/>
        <end position="225"/>
    </location>
</feature>
<dbReference type="AlphaFoldDB" id="A0A0P0W6F5"/>
<evidence type="ECO:0000313" key="2">
    <source>
        <dbReference type="EMBL" id="BAS87774.1"/>
    </source>
</evidence>